<dbReference type="Proteomes" id="UP001201873">
    <property type="component" value="Unassembled WGS sequence"/>
</dbReference>
<keyword evidence="2" id="KW-0805">Transcription regulation</keyword>
<dbReference type="Gene3D" id="3.40.190.10">
    <property type="entry name" value="Periplasmic binding protein-like II"/>
    <property type="match status" value="2"/>
</dbReference>
<evidence type="ECO:0000256" key="1">
    <source>
        <dbReference type="ARBA" id="ARBA00009437"/>
    </source>
</evidence>
<dbReference type="InterPro" id="IPR050389">
    <property type="entry name" value="LysR-type_TF"/>
</dbReference>
<reference evidence="6 7" key="1">
    <citation type="submission" date="2022-04" db="EMBL/GenBank/DDBJ databases">
        <title>Genome diversity in the genus Frankia.</title>
        <authorList>
            <person name="Carlos-Shanley C."/>
            <person name="Hahn D."/>
        </authorList>
    </citation>
    <scope>NUCLEOTIDE SEQUENCE [LARGE SCALE GENOMIC DNA]</scope>
    <source>
        <strain evidence="6 7">Ag45/Mut15</strain>
    </source>
</reference>
<dbReference type="SUPFAM" id="SSF53850">
    <property type="entry name" value="Periplasmic binding protein-like II"/>
    <property type="match status" value="1"/>
</dbReference>
<feature type="domain" description="HTH lysR-type" evidence="5">
    <location>
        <begin position="7"/>
        <end position="64"/>
    </location>
</feature>
<evidence type="ECO:0000313" key="6">
    <source>
        <dbReference type="EMBL" id="MCK9874596.1"/>
    </source>
</evidence>
<dbReference type="InterPro" id="IPR037402">
    <property type="entry name" value="YidZ_PBP2"/>
</dbReference>
<keyword evidence="3" id="KW-0238">DNA-binding</keyword>
<proteinExistence type="inferred from homology"/>
<dbReference type="PANTHER" id="PTHR30118">
    <property type="entry name" value="HTH-TYPE TRANSCRIPTIONAL REGULATOR LEUO-RELATED"/>
    <property type="match status" value="1"/>
</dbReference>
<gene>
    <name evidence="6" type="ORF">MXD59_02160</name>
</gene>
<evidence type="ECO:0000256" key="4">
    <source>
        <dbReference type="ARBA" id="ARBA00023163"/>
    </source>
</evidence>
<name>A0ABT0JT19_9ACTN</name>
<organism evidence="6 7">
    <name type="scientific">Frankia umida</name>
    <dbReference type="NCBI Taxonomy" id="573489"/>
    <lineage>
        <taxon>Bacteria</taxon>
        <taxon>Bacillati</taxon>
        <taxon>Actinomycetota</taxon>
        <taxon>Actinomycetes</taxon>
        <taxon>Frankiales</taxon>
        <taxon>Frankiaceae</taxon>
        <taxon>Frankia</taxon>
    </lineage>
</organism>
<dbReference type="InterPro" id="IPR000847">
    <property type="entry name" value="LysR_HTH_N"/>
</dbReference>
<dbReference type="InterPro" id="IPR036388">
    <property type="entry name" value="WH-like_DNA-bd_sf"/>
</dbReference>
<dbReference type="RefSeq" id="WP_248823241.1">
    <property type="nucleotide sequence ID" value="NZ_JALKFT010000002.1"/>
</dbReference>
<keyword evidence="4" id="KW-0804">Transcription</keyword>
<evidence type="ECO:0000259" key="5">
    <source>
        <dbReference type="PROSITE" id="PS50931"/>
    </source>
</evidence>
<dbReference type="CDD" id="cd08417">
    <property type="entry name" value="PBP2_Nitroaromatics_like"/>
    <property type="match status" value="1"/>
</dbReference>
<evidence type="ECO:0000313" key="7">
    <source>
        <dbReference type="Proteomes" id="UP001201873"/>
    </source>
</evidence>
<sequence>MVKLGQIDLNLLVVLDALLREKNVTRAAESLHLSQPATSTALARLRRVFGDELLLRNGRYLELTPRAQSLIEPVREVLATIEQTIVQPPTFDPTTDSRHFSVISSDYVSTALLHPLIARLIGLATGLQVDASPVGVRYLEALNRDEVDLAILPDRIVDQALIPDCSRMPIIEDRFVGVVWRDHPHAGDRLTADLLRHSPWLAYVPHGRPSLVEQDLDAAGYPRRVAATSTSMVAMAFLLAGTDLMAVLPQRLARRVAGAAEIRLLEPEMLLQPLRESAFWHTRRARDPGHVWLRQQLFAAARTECPAGATAATG</sequence>
<dbReference type="InterPro" id="IPR036390">
    <property type="entry name" value="WH_DNA-bd_sf"/>
</dbReference>
<keyword evidence="7" id="KW-1185">Reference proteome</keyword>
<dbReference type="SUPFAM" id="SSF46785">
    <property type="entry name" value="Winged helix' DNA-binding domain"/>
    <property type="match status" value="1"/>
</dbReference>
<protein>
    <submittedName>
        <fullName evidence="6">LysR family transcriptional regulator</fullName>
    </submittedName>
</protein>
<dbReference type="PROSITE" id="PS50931">
    <property type="entry name" value="HTH_LYSR"/>
    <property type="match status" value="1"/>
</dbReference>
<dbReference type="InterPro" id="IPR005119">
    <property type="entry name" value="LysR_subst-bd"/>
</dbReference>
<comment type="caution">
    <text evidence="6">The sequence shown here is derived from an EMBL/GenBank/DDBJ whole genome shotgun (WGS) entry which is preliminary data.</text>
</comment>
<dbReference type="PRINTS" id="PR00039">
    <property type="entry name" value="HTHLYSR"/>
</dbReference>
<dbReference type="Gene3D" id="1.10.10.10">
    <property type="entry name" value="Winged helix-like DNA-binding domain superfamily/Winged helix DNA-binding domain"/>
    <property type="match status" value="1"/>
</dbReference>
<comment type="similarity">
    <text evidence="1">Belongs to the LysR transcriptional regulatory family.</text>
</comment>
<dbReference type="EMBL" id="JALKFT010000002">
    <property type="protein sequence ID" value="MCK9874596.1"/>
    <property type="molecule type" value="Genomic_DNA"/>
</dbReference>
<dbReference type="PANTHER" id="PTHR30118:SF15">
    <property type="entry name" value="TRANSCRIPTIONAL REGULATORY PROTEIN"/>
    <property type="match status" value="1"/>
</dbReference>
<dbReference type="Pfam" id="PF00126">
    <property type="entry name" value="HTH_1"/>
    <property type="match status" value="1"/>
</dbReference>
<evidence type="ECO:0000256" key="2">
    <source>
        <dbReference type="ARBA" id="ARBA00023015"/>
    </source>
</evidence>
<evidence type="ECO:0000256" key="3">
    <source>
        <dbReference type="ARBA" id="ARBA00023125"/>
    </source>
</evidence>
<dbReference type="Pfam" id="PF03466">
    <property type="entry name" value="LysR_substrate"/>
    <property type="match status" value="1"/>
</dbReference>
<accession>A0ABT0JT19</accession>